<accession>A0A0H2S4K3</accession>
<dbReference type="Pfam" id="PF04146">
    <property type="entry name" value="YTH"/>
    <property type="match status" value="1"/>
</dbReference>
<feature type="compositionally biased region" description="Polar residues" evidence="1">
    <location>
        <begin position="268"/>
        <end position="280"/>
    </location>
</feature>
<evidence type="ECO:0000313" key="3">
    <source>
        <dbReference type="EMBL" id="KLO19175.1"/>
    </source>
</evidence>
<dbReference type="InterPro" id="IPR045168">
    <property type="entry name" value="YTH_prot"/>
</dbReference>
<protein>
    <submittedName>
        <fullName evidence="3">YTH-domain-containing protein</fullName>
    </submittedName>
</protein>
<reference evidence="3 4" key="1">
    <citation type="submission" date="2015-04" db="EMBL/GenBank/DDBJ databases">
        <title>Complete genome sequence of Schizopora paradoxa KUC8140, a cosmopolitan wood degrader in East Asia.</title>
        <authorList>
            <consortium name="DOE Joint Genome Institute"/>
            <person name="Min B."/>
            <person name="Park H."/>
            <person name="Jang Y."/>
            <person name="Kim J.-J."/>
            <person name="Kim K.H."/>
            <person name="Pangilinan J."/>
            <person name="Lipzen A."/>
            <person name="Riley R."/>
            <person name="Grigoriev I.V."/>
            <person name="Spatafora J.W."/>
            <person name="Choi I.-G."/>
        </authorList>
    </citation>
    <scope>NUCLEOTIDE SEQUENCE [LARGE SCALE GENOMIC DNA]</scope>
    <source>
        <strain evidence="3 4">KUC8140</strain>
    </source>
</reference>
<dbReference type="OrthoDB" id="306690at2759"/>
<dbReference type="PANTHER" id="PTHR12357">
    <property type="entry name" value="YTH YT521-B HOMOLOGY DOMAIN-CONTAINING"/>
    <property type="match status" value="1"/>
</dbReference>
<feature type="region of interest" description="Disordered" evidence="1">
    <location>
        <begin position="149"/>
        <end position="176"/>
    </location>
</feature>
<feature type="compositionally biased region" description="Low complexity" evidence="1">
    <location>
        <begin position="251"/>
        <end position="267"/>
    </location>
</feature>
<feature type="region of interest" description="Disordered" evidence="1">
    <location>
        <begin position="251"/>
        <end position="280"/>
    </location>
</feature>
<feature type="compositionally biased region" description="Pro residues" evidence="1">
    <location>
        <begin position="163"/>
        <end position="173"/>
    </location>
</feature>
<feature type="region of interest" description="Disordered" evidence="1">
    <location>
        <begin position="718"/>
        <end position="763"/>
    </location>
</feature>
<feature type="region of interest" description="Disordered" evidence="1">
    <location>
        <begin position="218"/>
        <end position="238"/>
    </location>
</feature>
<dbReference type="InterPro" id="IPR007275">
    <property type="entry name" value="YTH_domain"/>
</dbReference>
<dbReference type="GO" id="GO:0061157">
    <property type="term" value="P:mRNA destabilization"/>
    <property type="evidence" value="ECO:0007669"/>
    <property type="project" value="TreeGrafter"/>
</dbReference>
<dbReference type="STRING" id="27342.A0A0H2S4K3"/>
<keyword evidence="4" id="KW-1185">Reference proteome</keyword>
<dbReference type="PROSITE" id="PS50882">
    <property type="entry name" value="YTH"/>
    <property type="match status" value="1"/>
</dbReference>
<evidence type="ECO:0000259" key="2">
    <source>
        <dbReference type="PROSITE" id="PS50882"/>
    </source>
</evidence>
<sequence length="808" mass="87639">MSNIPVSPPPVPDAPPVSTVRRHHTITATSRATRAGSRLTAEDAEQPWNDDEVVDQDWVGGVGAVGEKNANLHRQASLPTRYNKAFPRSSQNRQAGNLTPRTINSLTVIAAEHGHEGEDEDWERELHGWRNEEDNLSTNEANLAYQQMLDSQSQGSSHSPLSPAFPPDGPSPPQAAANIRRHQSLTYGAAGGNVKRTSGASGLRRSGTLQAQIERHGPHVTVGTQPSPSPPSNDGHLAEEVGYEEDDYQYSAQQQQQSQQLGHAHGQYTPNSVGRSSPWGSSGSIDWKYNAGGAQNNTASFGMDDVQRALSSLELSSGGAYVDPSQPLRSPGLPGQTALPPRLAQQGMTVTNNNTVGNNAQYANARNGNGGNVVGGMMSPPQQHRHRNDNLQYANDVDNDIRNQQYAVGGGMGGMQHKVSQQSLRHQRTGSGGQSLRDEGSRANMSGSGLWDQQDRGLTARTSNSNLRYSSGYDASDLPPNPPIPAQYLNQQQQQVQRGIRQGAVSPYAQVGQALGQGPISLGSGQQQMDNAGFMNASVDVATLIAAKGYNPATFDVNPPFARFFVIKSYTEDDVHKSLKYEIWSSTDPGNKRLDKAFKETGGRGPIYLFFSVNASGHFCGMAEMMTAVDYSRSSTVWASDKWKGVFKVRWIFVRDIPNANLRHIKLQNTQERKPVTNSRDTQELLPEAGQEMMRIFFSHPARTSLLQDYAFYELQALQKQQQSSSPSPPSQSPQPGMANQGIQQHPFAMPNPYAGQPMPLTPSLSPMMPMGMSSPYTHPQAIQSMMRGPSPVPLNGGQGYLGANAGF</sequence>
<evidence type="ECO:0000313" key="4">
    <source>
        <dbReference type="Proteomes" id="UP000053477"/>
    </source>
</evidence>
<dbReference type="EMBL" id="KQ085888">
    <property type="protein sequence ID" value="KLO19175.1"/>
    <property type="molecule type" value="Genomic_DNA"/>
</dbReference>
<dbReference type="CDD" id="cd21134">
    <property type="entry name" value="YTH"/>
    <property type="match status" value="1"/>
</dbReference>
<feature type="compositionally biased region" description="Pro residues" evidence="1">
    <location>
        <begin position="1"/>
        <end position="15"/>
    </location>
</feature>
<dbReference type="InParanoid" id="A0A0H2S4K3"/>
<dbReference type="GO" id="GO:1990247">
    <property type="term" value="F:N6-methyladenosine-containing RNA reader activity"/>
    <property type="evidence" value="ECO:0007669"/>
    <property type="project" value="TreeGrafter"/>
</dbReference>
<feature type="compositionally biased region" description="Low complexity" evidence="1">
    <location>
        <begin position="151"/>
        <end position="162"/>
    </location>
</feature>
<dbReference type="AlphaFoldDB" id="A0A0H2S4K3"/>
<organism evidence="3 4">
    <name type="scientific">Schizopora paradoxa</name>
    <dbReference type="NCBI Taxonomy" id="27342"/>
    <lineage>
        <taxon>Eukaryota</taxon>
        <taxon>Fungi</taxon>
        <taxon>Dikarya</taxon>
        <taxon>Basidiomycota</taxon>
        <taxon>Agaricomycotina</taxon>
        <taxon>Agaricomycetes</taxon>
        <taxon>Hymenochaetales</taxon>
        <taxon>Schizoporaceae</taxon>
        <taxon>Schizopora</taxon>
    </lineage>
</organism>
<dbReference type="Proteomes" id="UP000053477">
    <property type="component" value="Unassembled WGS sequence"/>
</dbReference>
<evidence type="ECO:0000256" key="1">
    <source>
        <dbReference type="SAM" id="MobiDB-lite"/>
    </source>
</evidence>
<gene>
    <name evidence="3" type="ORF">SCHPADRAFT_885585</name>
</gene>
<name>A0A0H2S4K3_9AGAM</name>
<proteinExistence type="predicted"/>
<dbReference type="Gene3D" id="3.10.590.10">
    <property type="entry name" value="ph1033 like domains"/>
    <property type="match status" value="1"/>
</dbReference>
<feature type="domain" description="YTH" evidence="2">
    <location>
        <begin position="562"/>
        <end position="697"/>
    </location>
</feature>
<dbReference type="PANTHER" id="PTHR12357:SF89">
    <property type="entry name" value="YTH DOMAIN-CONTAINING FAMILY PROTEIN"/>
    <property type="match status" value="1"/>
</dbReference>
<feature type="region of interest" description="Disordered" evidence="1">
    <location>
        <begin position="1"/>
        <end position="50"/>
    </location>
</feature>
<feature type="region of interest" description="Disordered" evidence="1">
    <location>
        <begin position="413"/>
        <end position="458"/>
    </location>
</feature>
<dbReference type="GO" id="GO:0003729">
    <property type="term" value="F:mRNA binding"/>
    <property type="evidence" value="ECO:0007669"/>
    <property type="project" value="TreeGrafter"/>
</dbReference>
<dbReference type="GO" id="GO:0005737">
    <property type="term" value="C:cytoplasm"/>
    <property type="evidence" value="ECO:0007669"/>
    <property type="project" value="TreeGrafter"/>
</dbReference>